<dbReference type="GO" id="GO:0050797">
    <property type="term" value="F:thymidylate synthase (FAD) activity"/>
    <property type="evidence" value="ECO:0007669"/>
    <property type="project" value="UniProtKB-UniRule"/>
</dbReference>
<comment type="caution">
    <text evidence="1">Lacks conserved residue(s) required for the propagation of feature annotation.</text>
</comment>
<feature type="binding site" evidence="1">
    <location>
        <begin position="172"/>
        <end position="174"/>
    </location>
    <ligand>
        <name>FAD</name>
        <dbReference type="ChEBI" id="CHEBI:57692"/>
        <note>ligand shared between neighboring subunits</note>
    </ligand>
</feature>
<comment type="cofactor">
    <cofactor evidence="1">
        <name>FAD</name>
        <dbReference type="ChEBI" id="CHEBI:57692"/>
    </cofactor>
    <text evidence="1">Binds 4 FAD per tetramer. Each FAD binding site is formed by three monomers.</text>
</comment>
<dbReference type="EMBL" id="JACRSO010000001">
    <property type="protein sequence ID" value="MBC8527823.1"/>
    <property type="molecule type" value="Genomic_DNA"/>
</dbReference>
<dbReference type="Gene3D" id="3.30.1360.170">
    <property type="match status" value="1"/>
</dbReference>
<dbReference type="GO" id="GO:0006235">
    <property type="term" value="P:dTTP biosynthetic process"/>
    <property type="evidence" value="ECO:0007669"/>
    <property type="project" value="UniProtKB-UniRule"/>
</dbReference>
<keyword evidence="1" id="KW-0274">FAD</keyword>
<keyword evidence="1" id="KW-0545">Nucleotide biosynthesis</keyword>
<gene>
    <name evidence="1" type="primary">thyX</name>
    <name evidence="2" type="ORF">H8699_00030</name>
</gene>
<dbReference type="PROSITE" id="PS51331">
    <property type="entry name" value="THYX"/>
    <property type="match status" value="1"/>
</dbReference>
<keyword evidence="3" id="KW-1185">Reference proteome</keyword>
<keyword evidence="1" id="KW-0521">NADP</keyword>
<dbReference type="PANTHER" id="PTHR34934">
    <property type="entry name" value="FLAVIN-DEPENDENT THYMIDYLATE SYNTHASE"/>
    <property type="match status" value="1"/>
</dbReference>
<dbReference type="RefSeq" id="WP_138295622.1">
    <property type="nucleotide sequence ID" value="NZ_JACRSO010000001.1"/>
</dbReference>
<dbReference type="CDD" id="cd20175">
    <property type="entry name" value="ThyX"/>
    <property type="match status" value="1"/>
</dbReference>
<feature type="binding site" evidence="1">
    <location>
        <begin position="81"/>
        <end position="84"/>
    </location>
    <ligand>
        <name>dUMP</name>
        <dbReference type="ChEBI" id="CHEBI:246422"/>
        <note>ligand shared between dimeric partners</note>
    </ligand>
</feature>
<dbReference type="GO" id="GO:0032259">
    <property type="term" value="P:methylation"/>
    <property type="evidence" value="ECO:0007669"/>
    <property type="project" value="UniProtKB-KW"/>
</dbReference>
<dbReference type="SUPFAM" id="SSF69796">
    <property type="entry name" value="Thymidylate synthase-complementing protein Thy1"/>
    <property type="match status" value="1"/>
</dbReference>
<keyword evidence="1 2" id="KW-0489">Methyltransferase</keyword>
<dbReference type="NCBIfam" id="TIGR02170">
    <property type="entry name" value="thyX"/>
    <property type="match status" value="1"/>
</dbReference>
<accession>A0A926HL86</accession>
<dbReference type="GO" id="GO:0070402">
    <property type="term" value="F:NADPH binding"/>
    <property type="evidence" value="ECO:0007669"/>
    <property type="project" value="TreeGrafter"/>
</dbReference>
<dbReference type="EC" id="2.1.1.148" evidence="1"/>
<sequence length="249" mass="27937">MAQVKLHVELLRYTKDADEIVAMGGKMCYSASDIDTIAQGVATKDQSRYIERLMGMGHTSVIEHASFTFGIEGVSRALLAQITRHRIASFSVQSQRYVGQRRDEGTFNYIMPPRIAALGPEAQQRFNDQMAQIQSWYNEWVDALGNAGEQSNEDARFVMPNAAETKIMMTMNARELMHFFSLRCCNRAQWEIRELAWQMLEKCMEVAPRLFANAGPGCVRGACPEGKKSCGQAGQVCLRQAALRDKNNA</sequence>
<feature type="binding site" description="in other chain" evidence="1">
    <location>
        <begin position="94"/>
        <end position="96"/>
    </location>
    <ligand>
        <name>dUMP</name>
        <dbReference type="ChEBI" id="CHEBI:246422"/>
        <note>ligand shared between dimeric partners</note>
    </ligand>
</feature>
<dbReference type="AlphaFoldDB" id="A0A926HL86"/>
<evidence type="ECO:0000256" key="1">
    <source>
        <dbReference type="HAMAP-Rule" id="MF_01408"/>
    </source>
</evidence>
<comment type="function">
    <text evidence="1">Catalyzes the reductive methylation of 2'-deoxyuridine-5'-monophosphate (dUMP) to 2'-deoxythymidine-5'-monophosphate (dTMP) while utilizing 5,10-methylenetetrahydrofolate (mTHF) as the methyl donor, and NADPH and FADH(2) as the reductant.</text>
</comment>
<dbReference type="PANTHER" id="PTHR34934:SF1">
    <property type="entry name" value="FLAVIN-DEPENDENT THYMIDYLATE SYNTHASE"/>
    <property type="match status" value="1"/>
</dbReference>
<dbReference type="GO" id="GO:0050660">
    <property type="term" value="F:flavin adenine dinucleotide binding"/>
    <property type="evidence" value="ECO:0007669"/>
    <property type="project" value="UniProtKB-UniRule"/>
</dbReference>
<name>A0A926HL86_9FIRM</name>
<evidence type="ECO:0000313" key="2">
    <source>
        <dbReference type="EMBL" id="MBC8527823.1"/>
    </source>
</evidence>
<feature type="binding site" evidence="1">
    <location>
        <begin position="84"/>
        <end position="86"/>
    </location>
    <ligand>
        <name>FAD</name>
        <dbReference type="ChEBI" id="CHEBI:57692"/>
        <note>ligand shared between neighboring subunits</note>
    </ligand>
</feature>
<keyword evidence="1" id="KW-0285">Flavoprotein</keyword>
<comment type="caution">
    <text evidence="2">The sequence shown here is derived from an EMBL/GenBank/DDBJ whole genome shotgun (WGS) entry which is preliminary data.</text>
</comment>
<feature type="binding site" evidence="1">
    <location>
        <position position="183"/>
    </location>
    <ligand>
        <name>dUMP</name>
        <dbReference type="ChEBI" id="CHEBI:246422"/>
        <note>ligand shared between dimeric partners</note>
    </ligand>
</feature>
<feature type="binding site" description="in other chain" evidence="1">
    <location>
        <position position="156"/>
    </location>
    <ligand>
        <name>dUMP</name>
        <dbReference type="ChEBI" id="CHEBI:246422"/>
        <note>ligand shared between dimeric partners</note>
    </ligand>
</feature>
<dbReference type="HAMAP" id="MF_01408">
    <property type="entry name" value="ThyX"/>
    <property type="match status" value="1"/>
</dbReference>
<feature type="binding site" evidence="1">
    <location>
        <position position="178"/>
    </location>
    <ligand>
        <name>FAD</name>
        <dbReference type="ChEBI" id="CHEBI:57692"/>
        <note>ligand shared between neighboring subunits</note>
    </ligand>
</feature>
<dbReference type="Proteomes" id="UP000654279">
    <property type="component" value="Unassembled WGS sequence"/>
</dbReference>
<dbReference type="InterPro" id="IPR003669">
    <property type="entry name" value="Thymidylate_synthase_ThyX"/>
</dbReference>
<reference evidence="2" key="1">
    <citation type="submission" date="2020-08" db="EMBL/GenBank/DDBJ databases">
        <title>Genome public.</title>
        <authorList>
            <person name="Liu C."/>
            <person name="Sun Q."/>
        </authorList>
    </citation>
    <scope>NUCLEOTIDE SEQUENCE</scope>
    <source>
        <strain evidence="2">NSJ-44</strain>
    </source>
</reference>
<protein>
    <recommendedName>
        <fullName evidence="1">Flavin-dependent thymidylate synthase</fullName>
        <shortName evidence="1">FDTS</shortName>
        <ecNumber evidence="1">2.1.1.148</ecNumber>
    </recommendedName>
    <alternativeName>
        <fullName evidence="1">FAD-dependent thymidylate synthase</fullName>
    </alternativeName>
    <alternativeName>
        <fullName evidence="1">Thymidylate synthase ThyX</fullName>
        <shortName evidence="1">TS</shortName>
        <shortName evidence="1">TSase</shortName>
    </alternativeName>
</protein>
<comment type="similarity">
    <text evidence="1">Belongs to the thymidylate synthase ThyX family.</text>
</comment>
<evidence type="ECO:0000313" key="3">
    <source>
        <dbReference type="Proteomes" id="UP000654279"/>
    </source>
</evidence>
<comment type="subunit">
    <text evidence="1">Homotetramer.</text>
</comment>
<feature type="binding site" evidence="1">
    <location>
        <position position="60"/>
    </location>
    <ligand>
        <name>FAD</name>
        <dbReference type="ChEBI" id="CHEBI:57692"/>
        <note>ligand shared between neighboring subunits</note>
    </ligand>
</feature>
<dbReference type="InterPro" id="IPR036098">
    <property type="entry name" value="Thymidylate_synthase_ThyX_sf"/>
</dbReference>
<dbReference type="Pfam" id="PF02511">
    <property type="entry name" value="Thy1"/>
    <property type="match status" value="1"/>
</dbReference>
<organism evidence="2 3">
    <name type="scientific">Luoshenia tenuis</name>
    <dbReference type="NCBI Taxonomy" id="2763654"/>
    <lineage>
        <taxon>Bacteria</taxon>
        <taxon>Bacillati</taxon>
        <taxon>Bacillota</taxon>
        <taxon>Clostridia</taxon>
        <taxon>Christensenellales</taxon>
        <taxon>Christensenellaceae</taxon>
        <taxon>Luoshenia</taxon>
    </lineage>
</organism>
<dbReference type="GO" id="GO:0004799">
    <property type="term" value="F:thymidylate synthase activity"/>
    <property type="evidence" value="ECO:0007669"/>
    <property type="project" value="TreeGrafter"/>
</dbReference>
<comment type="catalytic activity">
    <reaction evidence="1">
        <text>dUMP + (6R)-5,10-methylene-5,6,7,8-tetrahydrofolate + NADPH + H(+) = dTMP + (6S)-5,6,7,8-tetrahydrofolate + NADP(+)</text>
        <dbReference type="Rhea" id="RHEA:29043"/>
        <dbReference type="ChEBI" id="CHEBI:15378"/>
        <dbReference type="ChEBI" id="CHEBI:15636"/>
        <dbReference type="ChEBI" id="CHEBI:57453"/>
        <dbReference type="ChEBI" id="CHEBI:57783"/>
        <dbReference type="ChEBI" id="CHEBI:58349"/>
        <dbReference type="ChEBI" id="CHEBI:63528"/>
        <dbReference type="ChEBI" id="CHEBI:246422"/>
        <dbReference type="EC" id="2.1.1.148"/>
    </reaction>
</comment>
<comment type="pathway">
    <text evidence="1">Pyrimidine metabolism; dTTP biosynthesis.</text>
</comment>
<feature type="active site" description="Involved in ionization of N3 of dUMP, leading to its activation" evidence="1">
    <location>
        <position position="183"/>
    </location>
</feature>
<dbReference type="GO" id="GO:0006231">
    <property type="term" value="P:dTMP biosynthetic process"/>
    <property type="evidence" value="ECO:0007669"/>
    <property type="project" value="UniProtKB-UniRule"/>
</dbReference>
<keyword evidence="1 2" id="KW-0808">Transferase</keyword>
<proteinExistence type="inferred from homology"/>